<reference evidence="1 3" key="1">
    <citation type="journal article" date="2016" name="Front. Microbiol.">
        <title>Genome Sequence of the Piezophilic, Mesophilic Sulfate-Reducing Bacterium Desulfovibrio indicus J2T.</title>
        <authorList>
            <person name="Cao J."/>
            <person name="Maignien L."/>
            <person name="Shao Z."/>
            <person name="Alain K."/>
            <person name="Jebbar M."/>
        </authorList>
    </citation>
    <scope>NUCLEOTIDE SEQUENCE [LARGE SCALE GENOMIC DNA]</scope>
    <source>
        <strain evidence="1 3">J2</strain>
    </source>
</reference>
<dbReference type="Pfam" id="PF05130">
    <property type="entry name" value="FlgN"/>
    <property type="match status" value="1"/>
</dbReference>
<keyword evidence="3" id="KW-1185">Reference proteome</keyword>
<dbReference type="OrthoDB" id="5453528at2"/>
<evidence type="ECO:0000313" key="4">
    <source>
        <dbReference type="Proteomes" id="UP000295506"/>
    </source>
</evidence>
<dbReference type="Proteomes" id="UP000055611">
    <property type="component" value="Chromosome"/>
</dbReference>
<name>A0A126QPZ8_9BACT</name>
<dbReference type="EMBL" id="CP014206">
    <property type="protein sequence ID" value="AMK12150.1"/>
    <property type="molecule type" value="Genomic_DNA"/>
</dbReference>
<dbReference type="InterPro" id="IPR007809">
    <property type="entry name" value="FlgN-like"/>
</dbReference>
<dbReference type="AlphaFoldDB" id="A0A126QPZ8"/>
<keyword evidence="1" id="KW-0282">Flagellum</keyword>
<protein>
    <submittedName>
        <fullName evidence="1">Flagellar biosynthesis protein FlgN</fullName>
    </submittedName>
    <submittedName>
        <fullName evidence="2">FlgN protein</fullName>
    </submittedName>
</protein>
<reference evidence="2 4" key="2">
    <citation type="submission" date="2019-03" db="EMBL/GenBank/DDBJ databases">
        <title>Genomic Encyclopedia of Type Strains, Phase IV (KMG-IV): sequencing the most valuable type-strain genomes for metagenomic binning, comparative biology and taxonomic classification.</title>
        <authorList>
            <person name="Goeker M."/>
        </authorList>
    </citation>
    <scope>NUCLEOTIDE SEQUENCE [LARGE SCALE GENOMIC DNA]</scope>
    <source>
        <strain evidence="2 4">DSM 101483</strain>
    </source>
</reference>
<keyword evidence="1" id="KW-0966">Cell projection</keyword>
<sequence length="159" mass="18408">MLRLIEENLVRQNKAMLLMYFLLEEEFSRLTQLKPQSVSQVELSIQELMRQVAGERHSLRRMLVRVEPSAKRVRDLYPGLERETADGLRELLARLDEIEQRCAIQAAKNHQMAMALFDQSKGLLTFMHNQIKPKNTNAYGRTGRFAKGINDARLLSGRL</sequence>
<dbReference type="GO" id="GO:0044780">
    <property type="term" value="P:bacterial-type flagellum assembly"/>
    <property type="evidence" value="ECO:0007669"/>
    <property type="project" value="InterPro"/>
</dbReference>
<dbReference type="RefSeq" id="WP_066805228.1">
    <property type="nucleotide sequence ID" value="NZ_CP014206.1"/>
</dbReference>
<evidence type="ECO:0000313" key="3">
    <source>
        <dbReference type="Proteomes" id="UP000055611"/>
    </source>
</evidence>
<accession>A0A126QPZ8</accession>
<dbReference type="EMBL" id="SOBK01000005">
    <property type="protein sequence ID" value="TDT88755.1"/>
    <property type="molecule type" value="Genomic_DNA"/>
</dbReference>
<evidence type="ECO:0000313" key="1">
    <source>
        <dbReference type="EMBL" id="AMK12150.1"/>
    </source>
</evidence>
<keyword evidence="1" id="KW-0969">Cilium</keyword>
<dbReference type="KEGG" id="dej:AWY79_14045"/>
<proteinExistence type="predicted"/>
<evidence type="ECO:0000313" key="2">
    <source>
        <dbReference type="EMBL" id="TDT88755.1"/>
    </source>
</evidence>
<gene>
    <name evidence="1" type="ORF">AWY79_14045</name>
    <name evidence="2" type="ORF">EDC59_105158</name>
</gene>
<dbReference type="Proteomes" id="UP000295506">
    <property type="component" value="Unassembled WGS sequence"/>
</dbReference>
<organism evidence="2 4">
    <name type="scientific">Pseudodesulfovibrio indicus</name>
    <dbReference type="NCBI Taxonomy" id="1716143"/>
    <lineage>
        <taxon>Bacteria</taxon>
        <taxon>Pseudomonadati</taxon>
        <taxon>Thermodesulfobacteriota</taxon>
        <taxon>Desulfovibrionia</taxon>
        <taxon>Desulfovibrionales</taxon>
        <taxon>Desulfovibrionaceae</taxon>
    </lineage>
</organism>